<gene>
    <name evidence="1" type="ORF">EVAR_48987_1</name>
</gene>
<evidence type="ECO:0000313" key="2">
    <source>
        <dbReference type="Proteomes" id="UP000299102"/>
    </source>
</evidence>
<protein>
    <submittedName>
        <fullName evidence="1">Uncharacterized protein</fullName>
    </submittedName>
</protein>
<dbReference type="OrthoDB" id="7491490at2759"/>
<organism evidence="1 2">
    <name type="scientific">Eumeta variegata</name>
    <name type="common">Bagworm moth</name>
    <name type="synonym">Eumeta japonica</name>
    <dbReference type="NCBI Taxonomy" id="151549"/>
    <lineage>
        <taxon>Eukaryota</taxon>
        <taxon>Metazoa</taxon>
        <taxon>Ecdysozoa</taxon>
        <taxon>Arthropoda</taxon>
        <taxon>Hexapoda</taxon>
        <taxon>Insecta</taxon>
        <taxon>Pterygota</taxon>
        <taxon>Neoptera</taxon>
        <taxon>Endopterygota</taxon>
        <taxon>Lepidoptera</taxon>
        <taxon>Glossata</taxon>
        <taxon>Ditrysia</taxon>
        <taxon>Tineoidea</taxon>
        <taxon>Psychidae</taxon>
        <taxon>Oiketicinae</taxon>
        <taxon>Eumeta</taxon>
    </lineage>
</organism>
<comment type="caution">
    <text evidence="1">The sequence shown here is derived from an EMBL/GenBank/DDBJ whole genome shotgun (WGS) entry which is preliminary data.</text>
</comment>
<keyword evidence="2" id="KW-1185">Reference proteome</keyword>
<dbReference type="EMBL" id="BGZK01001488">
    <property type="protein sequence ID" value="GBP80906.1"/>
    <property type="molecule type" value="Genomic_DNA"/>
</dbReference>
<accession>A0A4C1YXA6</accession>
<dbReference type="Proteomes" id="UP000299102">
    <property type="component" value="Unassembled WGS sequence"/>
</dbReference>
<evidence type="ECO:0000313" key="1">
    <source>
        <dbReference type="EMBL" id="GBP80906.1"/>
    </source>
</evidence>
<dbReference type="AlphaFoldDB" id="A0A4C1YXA6"/>
<name>A0A4C1YXA6_EUMVA</name>
<reference evidence="1 2" key="1">
    <citation type="journal article" date="2019" name="Commun. Biol.">
        <title>The bagworm genome reveals a unique fibroin gene that provides high tensile strength.</title>
        <authorList>
            <person name="Kono N."/>
            <person name="Nakamura H."/>
            <person name="Ohtoshi R."/>
            <person name="Tomita M."/>
            <person name="Numata K."/>
            <person name="Arakawa K."/>
        </authorList>
    </citation>
    <scope>NUCLEOTIDE SEQUENCE [LARGE SCALE GENOMIC DNA]</scope>
</reference>
<proteinExistence type="predicted"/>
<sequence length="252" mass="28064">MSLRVAGKRLIVGCIGRFVMSAEPPDPEPAMLTDLLTMQLRNDLEELFYEPENYTEPLEDDINATTTTPMTTTTKRIVVKTTKAPPQQKWVIPITFMVGPLEEDEDLENITRLWPKNGTENLIHNNGTWYDVTNDTKPGGRSRWAENVTHLLWMNDTEMVIPELGRHKWVRYNIGARGLYRVAPQDPAANESMESAARRTSALMAGAAPAERALLLDDAFVLSRAGRLPASRALAAAGNATDVDPEYLPTCD</sequence>